<dbReference type="PANTHER" id="PTHR47533">
    <property type="entry name" value="PROTEIN CBG21859"/>
    <property type="match status" value="1"/>
</dbReference>
<evidence type="ECO:0008006" key="3">
    <source>
        <dbReference type="Google" id="ProtNLM"/>
    </source>
</evidence>
<dbReference type="SUPFAM" id="SSF53474">
    <property type="entry name" value="alpha/beta-Hydrolases"/>
    <property type="match status" value="1"/>
</dbReference>
<name>A0A6G0XCR6_9STRA</name>
<sequence>MADKAVDKVTLSNGHDFWFAMYGDADALNSYILVHGAAGTHEDFEYLSPLLVRENFNAIAVDLPGSGLTPSRAAGGNKLTEDLVVEAMCDFVGILASRDPCRRFYFVGHSFGGWTLIQVAARGKFVSLVGLCLINSSGFRPHVAVRPFWFNHFLYQLLVLSSVTRFVMADVVHFVSIKFIGFSPNLTKKDAVSMFHRGATMDYKGMKDCAAFINNAKIPVLHASALNDKLLEKAIGDEICAVLKPDVKIEFDRGGHKIQKTKAPELAEAIVEWATSIMKSQPNEIRSRL</sequence>
<dbReference type="InterPro" id="IPR029058">
    <property type="entry name" value="AB_hydrolase_fold"/>
</dbReference>
<proteinExistence type="predicted"/>
<dbReference type="VEuPathDB" id="FungiDB:AeMF1_017952"/>
<dbReference type="AlphaFoldDB" id="A0A6G0XCR6"/>
<accession>A0A6G0XCR6</accession>
<comment type="caution">
    <text evidence="1">The sequence shown here is derived from an EMBL/GenBank/DDBJ whole genome shotgun (WGS) entry which is preliminary data.</text>
</comment>
<dbReference type="Proteomes" id="UP000481153">
    <property type="component" value="Unassembled WGS sequence"/>
</dbReference>
<dbReference type="Gene3D" id="3.40.50.1820">
    <property type="entry name" value="alpha/beta hydrolase"/>
    <property type="match status" value="1"/>
</dbReference>
<keyword evidence="2" id="KW-1185">Reference proteome</keyword>
<gene>
    <name evidence="1" type="ORF">Ae201684_005951</name>
</gene>
<evidence type="ECO:0000313" key="2">
    <source>
        <dbReference type="Proteomes" id="UP000481153"/>
    </source>
</evidence>
<protein>
    <recommendedName>
        <fullName evidence="3">AB hydrolase-1 domain-containing protein</fullName>
    </recommendedName>
</protein>
<dbReference type="Pfam" id="PF06342">
    <property type="entry name" value="DUF1057"/>
    <property type="match status" value="1"/>
</dbReference>
<dbReference type="InterPro" id="IPR010463">
    <property type="entry name" value="DUF1057"/>
</dbReference>
<evidence type="ECO:0000313" key="1">
    <source>
        <dbReference type="EMBL" id="KAF0737955.1"/>
    </source>
</evidence>
<dbReference type="PANTHER" id="PTHR47533:SF4">
    <property type="entry name" value="AB HYDROLASE-1 DOMAIN-CONTAINING PROTEIN"/>
    <property type="match status" value="1"/>
</dbReference>
<reference evidence="1 2" key="1">
    <citation type="submission" date="2019-07" db="EMBL/GenBank/DDBJ databases">
        <title>Genomics analysis of Aphanomyces spp. identifies a new class of oomycete effector associated with host adaptation.</title>
        <authorList>
            <person name="Gaulin E."/>
        </authorList>
    </citation>
    <scope>NUCLEOTIDE SEQUENCE [LARGE SCALE GENOMIC DNA]</scope>
    <source>
        <strain evidence="1 2">ATCC 201684</strain>
    </source>
</reference>
<dbReference type="EMBL" id="VJMJ01000079">
    <property type="protein sequence ID" value="KAF0737955.1"/>
    <property type="molecule type" value="Genomic_DNA"/>
</dbReference>
<organism evidence="1 2">
    <name type="scientific">Aphanomyces euteiches</name>
    <dbReference type="NCBI Taxonomy" id="100861"/>
    <lineage>
        <taxon>Eukaryota</taxon>
        <taxon>Sar</taxon>
        <taxon>Stramenopiles</taxon>
        <taxon>Oomycota</taxon>
        <taxon>Saprolegniomycetes</taxon>
        <taxon>Saprolegniales</taxon>
        <taxon>Verrucalvaceae</taxon>
        <taxon>Aphanomyces</taxon>
    </lineage>
</organism>